<gene>
    <name evidence="1" type="ordered locus">PCC7424_1040</name>
</gene>
<organism evidence="1 2">
    <name type="scientific">Gloeothece citriformis (strain PCC 7424)</name>
    <name type="common">Cyanothece sp. (strain PCC 7424)</name>
    <dbReference type="NCBI Taxonomy" id="65393"/>
    <lineage>
        <taxon>Bacteria</taxon>
        <taxon>Bacillati</taxon>
        <taxon>Cyanobacteriota</taxon>
        <taxon>Cyanophyceae</taxon>
        <taxon>Oscillatoriophycideae</taxon>
        <taxon>Chroococcales</taxon>
        <taxon>Aphanothecaceae</taxon>
        <taxon>Gloeothece</taxon>
        <taxon>Gloeothece citriformis</taxon>
    </lineage>
</organism>
<dbReference type="eggNOG" id="ENOG503214B">
    <property type="taxonomic scope" value="Bacteria"/>
</dbReference>
<accession>B7KJP5</accession>
<dbReference type="Proteomes" id="UP000002384">
    <property type="component" value="Chromosome"/>
</dbReference>
<dbReference type="HOGENOM" id="CLU_092339_0_0_3"/>
<dbReference type="KEGG" id="cyc:PCC7424_1040"/>
<evidence type="ECO:0000313" key="1">
    <source>
        <dbReference type="EMBL" id="ACK69494.1"/>
    </source>
</evidence>
<sequence>MNNLLKISAIGALVTIGLVGVVQSAKAESKIIERHVLACVENAPGEVALVEQDIQETTHPYSDFVIIKSEVVQTYGPKMIFTRTLDSDNPKGAYTPESRCQAIRDRITNLEKSIGVTNLAELTQVGKVNGQRVIAVDKVSRNTVVMTLSGDNAKWKVAKYEVLPKFQALVNSPFVPAAPELIIE</sequence>
<protein>
    <submittedName>
        <fullName evidence="1">Uncharacterized protein</fullName>
    </submittedName>
</protein>
<dbReference type="EMBL" id="CP001291">
    <property type="protein sequence ID" value="ACK69494.1"/>
    <property type="molecule type" value="Genomic_DNA"/>
</dbReference>
<keyword evidence="2" id="KW-1185">Reference proteome</keyword>
<evidence type="ECO:0000313" key="2">
    <source>
        <dbReference type="Proteomes" id="UP000002384"/>
    </source>
</evidence>
<name>B7KJP5_GLOC7</name>
<dbReference type="OrthoDB" id="422952at2"/>
<reference evidence="2" key="1">
    <citation type="journal article" date="2011" name="MBio">
        <title>Novel metabolic attributes of the genus Cyanothece, comprising a group of unicellular nitrogen-fixing Cyanobacteria.</title>
        <authorList>
            <person name="Bandyopadhyay A."/>
            <person name="Elvitigala T."/>
            <person name="Welsh E."/>
            <person name="Stockel J."/>
            <person name="Liberton M."/>
            <person name="Min H."/>
            <person name="Sherman L.A."/>
            <person name="Pakrasi H.B."/>
        </authorList>
    </citation>
    <scope>NUCLEOTIDE SEQUENCE [LARGE SCALE GENOMIC DNA]</scope>
    <source>
        <strain evidence="2">PCC 7424</strain>
    </source>
</reference>
<dbReference type="AlphaFoldDB" id="B7KJP5"/>
<proteinExistence type="predicted"/>
<dbReference type="RefSeq" id="WP_012598440.1">
    <property type="nucleotide sequence ID" value="NC_011729.1"/>
</dbReference>